<dbReference type="Gene3D" id="1.20.1640.10">
    <property type="entry name" value="Multidrug efflux transporter AcrB transmembrane domain"/>
    <property type="match status" value="1"/>
</dbReference>
<organism evidence="2 3">
    <name type="scientific">Chitinophaga lutea</name>
    <dbReference type="NCBI Taxonomy" id="2488634"/>
    <lineage>
        <taxon>Bacteria</taxon>
        <taxon>Pseudomonadati</taxon>
        <taxon>Bacteroidota</taxon>
        <taxon>Chitinophagia</taxon>
        <taxon>Chitinophagales</taxon>
        <taxon>Chitinophagaceae</taxon>
        <taxon>Chitinophaga</taxon>
    </lineage>
</organism>
<comment type="caution">
    <text evidence="2">The sequence shown here is derived from an EMBL/GenBank/DDBJ whole genome shotgun (WGS) entry which is preliminary data.</text>
</comment>
<dbReference type="GO" id="GO:0005886">
    <property type="term" value="C:plasma membrane"/>
    <property type="evidence" value="ECO:0007669"/>
    <property type="project" value="TreeGrafter"/>
</dbReference>
<dbReference type="Gene3D" id="3.30.2090.10">
    <property type="entry name" value="Multidrug efflux transporter AcrB TolC docking domain, DN and DC subdomains"/>
    <property type="match status" value="1"/>
</dbReference>
<dbReference type="PRINTS" id="PR00702">
    <property type="entry name" value="ACRIFLAVINRP"/>
</dbReference>
<protein>
    <submittedName>
        <fullName evidence="2">Efflux RND transporter permease subunit</fullName>
    </submittedName>
</protein>
<dbReference type="OrthoDB" id="636130at2"/>
<dbReference type="PANTHER" id="PTHR32063:SF19">
    <property type="entry name" value="CATION EFFLUX SYSTEM PROTEIN CUSA"/>
    <property type="match status" value="1"/>
</dbReference>
<dbReference type="AlphaFoldDB" id="A0A3N4PGS4"/>
<dbReference type="SUPFAM" id="SSF82714">
    <property type="entry name" value="Multidrug efflux transporter AcrB TolC docking domain, DN and DC subdomains"/>
    <property type="match status" value="1"/>
</dbReference>
<gene>
    <name evidence="2" type="ORF">EGT74_12605</name>
</gene>
<dbReference type="EMBL" id="RPDH01000002">
    <property type="protein sequence ID" value="RPE07912.1"/>
    <property type="molecule type" value="Genomic_DNA"/>
</dbReference>
<dbReference type="InterPro" id="IPR027463">
    <property type="entry name" value="AcrB_DN_DC_subdom"/>
</dbReference>
<name>A0A3N4PGS4_9BACT</name>
<reference evidence="2 3" key="1">
    <citation type="submission" date="2018-11" db="EMBL/GenBank/DDBJ databases">
        <title>Chitinophaga lutea sp.nov., isolate from arsenic contaminated soil.</title>
        <authorList>
            <person name="Zong Y."/>
        </authorList>
    </citation>
    <scope>NUCLEOTIDE SEQUENCE [LARGE SCALE GENOMIC DNA]</scope>
    <source>
        <strain evidence="2 3">ZY74</strain>
    </source>
</reference>
<accession>A0A3N4PGS4</accession>
<feature type="transmembrane region" description="Helical" evidence="1">
    <location>
        <begin position="338"/>
        <end position="355"/>
    </location>
</feature>
<proteinExistence type="predicted"/>
<sequence length="423" mass="47004">MIEKIISWSIHNRFFAWLGIMLIVAGGVYSIRETPVDALPDLSENQVIIFTEYMGRNPRIIEDQVTYPLVSNLQGIPRIKSIRATSMFGMSFIFVVFKDNVDIYWARTRVLERLNYAQRFLPQGVTPSLGPDGTGLGHVFWYTLEGKGYNLGELRALQDWYVKFALQNVEGVSEVASFGGFQKRYQVTVDPHKLVYYGVSLMDVTRAVAANNRDAGGSMYEMNATGYLIRGAGYITGLEDIREIPVGTYKSIPIKLSDVSEVQMSSEVRLGIVEENGEGEVVGGIVIMRFGENAKDVIERAKARMADVEKGLPPGVRFKTAYDRSDLILGAIGTLKEALWQEVLIVCFIVVLFLFSIRSGLIAVFCILLSVLIGFMLMKLFGITANILSLGGIALAIGDVVDPSIVMAENAYRQLTNRVLQHK</sequence>
<keyword evidence="1" id="KW-1133">Transmembrane helix</keyword>
<dbReference type="Pfam" id="PF00873">
    <property type="entry name" value="ACR_tran"/>
    <property type="match status" value="1"/>
</dbReference>
<dbReference type="SUPFAM" id="SSF82693">
    <property type="entry name" value="Multidrug efflux transporter AcrB pore domain, PN1, PN2, PC1 and PC2 subdomains"/>
    <property type="match status" value="2"/>
</dbReference>
<keyword evidence="1" id="KW-0472">Membrane</keyword>
<dbReference type="SUPFAM" id="SSF82866">
    <property type="entry name" value="Multidrug efflux transporter AcrB transmembrane domain"/>
    <property type="match status" value="1"/>
</dbReference>
<dbReference type="Gene3D" id="3.30.70.1320">
    <property type="entry name" value="Multidrug efflux transporter AcrB pore domain like"/>
    <property type="match status" value="1"/>
</dbReference>
<dbReference type="Proteomes" id="UP000278351">
    <property type="component" value="Unassembled WGS sequence"/>
</dbReference>
<dbReference type="GO" id="GO:0042910">
    <property type="term" value="F:xenobiotic transmembrane transporter activity"/>
    <property type="evidence" value="ECO:0007669"/>
    <property type="project" value="TreeGrafter"/>
</dbReference>
<evidence type="ECO:0000256" key="1">
    <source>
        <dbReference type="SAM" id="Phobius"/>
    </source>
</evidence>
<keyword evidence="3" id="KW-1185">Reference proteome</keyword>
<feature type="transmembrane region" description="Helical" evidence="1">
    <location>
        <begin position="362"/>
        <end position="381"/>
    </location>
</feature>
<evidence type="ECO:0000313" key="3">
    <source>
        <dbReference type="Proteomes" id="UP000278351"/>
    </source>
</evidence>
<dbReference type="InterPro" id="IPR001036">
    <property type="entry name" value="Acrflvin-R"/>
</dbReference>
<dbReference type="Gene3D" id="3.30.70.1430">
    <property type="entry name" value="Multidrug efflux transporter AcrB pore domain"/>
    <property type="match status" value="1"/>
</dbReference>
<dbReference type="PANTHER" id="PTHR32063">
    <property type="match status" value="1"/>
</dbReference>
<keyword evidence="1" id="KW-0812">Transmembrane</keyword>
<evidence type="ECO:0000313" key="2">
    <source>
        <dbReference type="EMBL" id="RPE07912.1"/>
    </source>
</evidence>